<reference evidence="2" key="1">
    <citation type="submission" date="2018-02" db="EMBL/GenBank/DDBJ databases">
        <authorList>
            <person name="Holder M.E."/>
            <person name="Ajami N.J."/>
            <person name="Petrosino J.F."/>
        </authorList>
    </citation>
    <scope>NUCLEOTIDE SEQUENCE [LARGE SCALE GENOMIC DNA]</scope>
    <source>
        <strain evidence="2">CCUG 47132</strain>
    </source>
</reference>
<dbReference type="OrthoDB" id="4827574at2"/>
<dbReference type="AlphaFoldDB" id="A0A2S0L5B7"/>
<dbReference type="KEGG" id="mdv:C5Q96_06280"/>
<evidence type="ECO:0000313" key="1">
    <source>
        <dbReference type="EMBL" id="AVM48475.1"/>
    </source>
</evidence>
<dbReference type="Proteomes" id="UP000237883">
    <property type="component" value="Chromosome"/>
</dbReference>
<dbReference type="RefSeq" id="WP_106057531.1">
    <property type="nucleotide sequence ID" value="NZ_CAUVAH010000074.1"/>
</dbReference>
<accession>A0A2S0L5B7</accession>
<dbReference type="GeneID" id="78391870"/>
<name>A0A2S0L5B7_9FIRM</name>
<sequence>MYIEKYWDEYIGGSDDSLNLVAFLEDQKKEEISLSEIFDKIGLNKLNWNFRQTVEYLGFTHSNGVEIDFYFAIDVITDLAAILLECKVNKVVNLHELDEYDSPSRNIRIIVTPEEYNALDKVLSDFVQNPLEYDLSDMMGEDEIKDMAVEVNALRKELYELSKATEATII</sequence>
<dbReference type="EMBL" id="CP027228">
    <property type="protein sequence ID" value="AVM48475.1"/>
    <property type="molecule type" value="Genomic_DNA"/>
</dbReference>
<gene>
    <name evidence="1" type="ORF">C5Q96_06280</name>
</gene>
<keyword evidence="2" id="KW-1185">Reference proteome</keyword>
<dbReference type="InterPro" id="IPR028276">
    <property type="entry name" value="Imm68"/>
</dbReference>
<dbReference type="Pfam" id="PF15583">
    <property type="entry name" value="Imm68"/>
    <property type="match status" value="1"/>
</dbReference>
<evidence type="ECO:0000313" key="2">
    <source>
        <dbReference type="Proteomes" id="UP000237883"/>
    </source>
</evidence>
<proteinExistence type="predicted"/>
<organism evidence="1 2">
    <name type="scientific">Mogibacterium diversum</name>
    <dbReference type="NCBI Taxonomy" id="114527"/>
    <lineage>
        <taxon>Bacteria</taxon>
        <taxon>Bacillati</taxon>
        <taxon>Bacillota</taxon>
        <taxon>Clostridia</taxon>
        <taxon>Peptostreptococcales</taxon>
        <taxon>Anaerovoracaceae</taxon>
        <taxon>Mogibacterium</taxon>
    </lineage>
</organism>
<protein>
    <submittedName>
        <fullName evidence="1">Uncharacterized protein</fullName>
    </submittedName>
</protein>